<comment type="caution">
    <text evidence="2">The sequence shown here is derived from an EMBL/GenBank/DDBJ whole genome shotgun (WGS) entry which is preliminary data.</text>
</comment>
<organism evidence="2 3">
    <name type="scientific">Fusarium austroafricanum</name>
    <dbReference type="NCBI Taxonomy" id="2364996"/>
    <lineage>
        <taxon>Eukaryota</taxon>
        <taxon>Fungi</taxon>
        <taxon>Dikarya</taxon>
        <taxon>Ascomycota</taxon>
        <taxon>Pezizomycotina</taxon>
        <taxon>Sordariomycetes</taxon>
        <taxon>Hypocreomycetidae</taxon>
        <taxon>Hypocreales</taxon>
        <taxon>Nectriaceae</taxon>
        <taxon>Fusarium</taxon>
        <taxon>Fusarium concolor species complex</taxon>
    </lineage>
</organism>
<gene>
    <name evidence="2" type="ORF">F53441_1266</name>
</gene>
<accession>A0A8H4KV55</accession>
<evidence type="ECO:0000256" key="1">
    <source>
        <dbReference type="SAM" id="SignalP"/>
    </source>
</evidence>
<name>A0A8H4KV55_9HYPO</name>
<dbReference type="EMBL" id="JAADJG010000048">
    <property type="protein sequence ID" value="KAF4456710.1"/>
    <property type="molecule type" value="Genomic_DNA"/>
</dbReference>
<keyword evidence="3" id="KW-1185">Reference proteome</keyword>
<dbReference type="OrthoDB" id="5100830at2759"/>
<evidence type="ECO:0000313" key="3">
    <source>
        <dbReference type="Proteomes" id="UP000605986"/>
    </source>
</evidence>
<sequence>MRFAVFFSFGLGANVAIASVCKPRSRTLSDSSTASTDVVFASSTTSASISTTSADIDTTTTTSVELSISASSTTDHETTTATTATETATTAISTTTAATTTTAASATSAETTTTSLTTTTEDVFVPIPTFDLKALGSDVNGQFVRGDAVRYPTIGWASTDSPVLTFSIETGTTWAREIGGSYLCIGWGDGRYPSSLMLCEPDSLHAGITPITCEQSRDRKLKCLAPGGQCIMNENTGDDDCSGLPGNLDKFYMYRGPMINTPFVAMASSGNPLTSSDYQAVELQLVAHGE</sequence>
<reference evidence="2" key="1">
    <citation type="submission" date="2020-01" db="EMBL/GenBank/DDBJ databases">
        <title>Identification and distribution of gene clusters putatively required for synthesis of sphingolipid metabolism inhibitors in phylogenetically diverse species of the filamentous fungus Fusarium.</title>
        <authorList>
            <person name="Kim H.-S."/>
            <person name="Busman M."/>
            <person name="Brown D.W."/>
            <person name="Divon H."/>
            <person name="Uhlig S."/>
            <person name="Proctor R.H."/>
        </authorList>
    </citation>
    <scope>NUCLEOTIDE SEQUENCE</scope>
    <source>
        <strain evidence="2">NRRL 53441</strain>
    </source>
</reference>
<keyword evidence="1" id="KW-0732">Signal</keyword>
<evidence type="ECO:0000313" key="2">
    <source>
        <dbReference type="EMBL" id="KAF4456710.1"/>
    </source>
</evidence>
<proteinExistence type="predicted"/>
<dbReference type="AlphaFoldDB" id="A0A8H4KV55"/>
<feature type="chain" id="PRO_5034168514" evidence="1">
    <location>
        <begin position="19"/>
        <end position="290"/>
    </location>
</feature>
<dbReference type="Proteomes" id="UP000605986">
    <property type="component" value="Unassembled WGS sequence"/>
</dbReference>
<protein>
    <submittedName>
        <fullName evidence="2">Uncharacterized protein</fullName>
    </submittedName>
</protein>
<feature type="signal peptide" evidence="1">
    <location>
        <begin position="1"/>
        <end position="18"/>
    </location>
</feature>